<evidence type="ECO:0000313" key="1">
    <source>
        <dbReference type="EMBL" id="TIX48846.1"/>
    </source>
</evidence>
<evidence type="ECO:0000313" key="2">
    <source>
        <dbReference type="Proteomes" id="UP000309389"/>
    </source>
</evidence>
<gene>
    <name evidence="1" type="ORF">E5222_13965</name>
</gene>
<keyword evidence="2" id="KW-1185">Reference proteome</keyword>
<proteinExistence type="predicted"/>
<accession>A0A4T3EWC5</accession>
<dbReference type="AlphaFoldDB" id="A0A4T3EWC5"/>
<comment type="caution">
    <text evidence="1">The sequence shown here is derived from an EMBL/GenBank/DDBJ whole genome shotgun (WGS) entry which is preliminary data.</text>
</comment>
<dbReference type="RefSeq" id="WP_136694419.1">
    <property type="nucleotide sequence ID" value="NZ_SSHH01000004.1"/>
</dbReference>
<dbReference type="OrthoDB" id="7857683at2"/>
<name>A0A4T3EWC5_9SPHN</name>
<dbReference type="Proteomes" id="UP000309389">
    <property type="component" value="Unassembled WGS sequence"/>
</dbReference>
<sequence>MFTIASSWDQRPIAKRLKVDGDRIVADQTVWPSRMLFQSVRSHELDSAAKIYAFLCHHAERGNALIPTSRKDDAPLNGERRGDDFERVATSVYVCEVDGAPFLDGYTRENLIRDPEGVLDKHIRHYHNLPEKYSYVAVLSSSAGFSKDGEAIGLRYHLYLALYRPYQPHEIDYIDEIHGRVLGEACDTSIRNLGQFLLVAPPIIDGGDPFKQRIFYSARESEHVAFRFPPEFETLEKAATMPTRGTSFAMPRLNKDAFDSESYRSEAVQYWVARTRWHDPKMTWAEAYPLLVAEMERVGASADAWKRLGGADLSEAARMWRQFKFRDSDRTGWCLPRYIEPAGSVDEAYAGMERELERVLETPGHHLFKLPLGVGKSHQIVEKATRESRNTVIMAPSIERCEEMQERLNAEEEKRRYLDQTSWEDFDPESEVGVPFEVWRGRSQPGMCARREAAEAVFAAGGSVYKDLCGHGQDIKCPFFAKCRHVQQYEMIGHRRWIVPSNTLTQERRIGNEAEVVFIDEGITNHLAGGTSFKLSALLKPRHPRLDELSRRAHAALVDGDTETMSPRDFGLTRAEIAEALDLELSLKPVVMVSPAMDDDTIIQEVSRTSGRYHPALYRFWKQLLAECNLDRDYVNAIHKYYARDQKEWKVRVGWQVEADFLNDQQVVVFFDATPNEMALRAHFPDLETIEFNAPNRNVHVAQVLNMSGRKNQFLAREERQKELERAYANREGLAKWLNGQPGYTVCILPKDVRELIEAEHEFPHVAFGHYGAVQGQDEWTFGNGVTMKGAEVDCLAQFGRSAPPTWDVEAIAMGHFWRGEKLVRVPVPESGIPWYDQREKAIAEGYAGYELRHPDERADSVARDIWHASQLQAFGRGRATRRSKPLRVFIGHFLALDVEVAEALEERELMARCGDVLLLSPPEIERVFGYSGRFVERVKRAANVKYWVREGQTQPYRAWVREDGDLDAAMVEIGALRWEKRC</sequence>
<reference evidence="1 2" key="1">
    <citation type="submission" date="2019-04" db="EMBL/GenBank/DDBJ databases">
        <title>Altererythrobacter aquimixticola sp. nov., isolated from sediment of junction between the ocean and a freshwater spring.</title>
        <authorList>
            <person name="Yoon J.-H."/>
        </authorList>
    </citation>
    <scope>NUCLEOTIDE SEQUENCE [LARGE SCALE GENOMIC DNA]</scope>
    <source>
        <strain evidence="1 2">SSKS-13</strain>
    </source>
</reference>
<dbReference type="EMBL" id="SSHH01000004">
    <property type="protein sequence ID" value="TIX48846.1"/>
    <property type="molecule type" value="Genomic_DNA"/>
</dbReference>
<organism evidence="1 2">
    <name type="scientific">Alteraurantiacibacter aquimixticola</name>
    <dbReference type="NCBI Taxonomy" id="2489173"/>
    <lineage>
        <taxon>Bacteria</taxon>
        <taxon>Pseudomonadati</taxon>
        <taxon>Pseudomonadota</taxon>
        <taxon>Alphaproteobacteria</taxon>
        <taxon>Sphingomonadales</taxon>
        <taxon>Erythrobacteraceae</taxon>
        <taxon>Alteraurantiacibacter</taxon>
    </lineage>
</organism>
<protein>
    <submittedName>
        <fullName evidence="1">Uncharacterized protein</fullName>
    </submittedName>
</protein>